<feature type="region of interest" description="Disordered" evidence="1">
    <location>
        <begin position="1"/>
        <end position="31"/>
    </location>
</feature>
<evidence type="ECO:0000313" key="3">
    <source>
        <dbReference type="Proteomes" id="UP001519310"/>
    </source>
</evidence>
<dbReference type="RefSeq" id="WP_189974381.1">
    <property type="nucleotide sequence ID" value="NZ_BMVL01000028.1"/>
</dbReference>
<proteinExistence type="predicted"/>
<accession>A0ABS4KXK3</accession>
<sequence length="248" mass="26469">MAPAHPAEGALRAPLYLQGPEGPEGPWDEAGERLEDTGRAVVCTTWGQWLTAVLLDPGLRPLLGEDWPRFRRTPSAAGRLRLAVSRYVMQYAAATALDVPVHTVELGRGPGGQPLVRGPGTGVEIALAHTGELIVVGVSRTGRIAVHAQPAELGLRSPLLHGRPPAQETALPGALLDDERRTRLLRLLTLRTARTAAEQGGQQQDGAVFAQDAFGSQESAPQPAGEWSFAAHLVLDRYLVGEAHGPRR</sequence>
<gene>
    <name evidence="2" type="ORF">J2Z77_000139</name>
</gene>
<dbReference type="InterPro" id="IPR037143">
    <property type="entry name" value="4-PPantetheinyl_Trfase_dom_sf"/>
</dbReference>
<dbReference type="GO" id="GO:0016740">
    <property type="term" value="F:transferase activity"/>
    <property type="evidence" value="ECO:0007669"/>
    <property type="project" value="UniProtKB-KW"/>
</dbReference>
<dbReference type="EC" id="2.7.8.-" evidence="2"/>
<dbReference type="Gene3D" id="3.90.470.20">
    <property type="entry name" value="4'-phosphopantetheinyl transferase domain"/>
    <property type="match status" value="1"/>
</dbReference>
<keyword evidence="3" id="KW-1185">Reference proteome</keyword>
<name>A0ABS4KXK3_STRAV</name>
<keyword evidence="2" id="KW-0808">Transferase</keyword>
<organism evidence="2 3">
    <name type="scientific">Streptomyces avidinii</name>
    <dbReference type="NCBI Taxonomy" id="1895"/>
    <lineage>
        <taxon>Bacteria</taxon>
        <taxon>Bacillati</taxon>
        <taxon>Actinomycetota</taxon>
        <taxon>Actinomycetes</taxon>
        <taxon>Kitasatosporales</taxon>
        <taxon>Streptomycetaceae</taxon>
        <taxon>Streptomyces</taxon>
    </lineage>
</organism>
<comment type="caution">
    <text evidence="2">The sequence shown here is derived from an EMBL/GenBank/DDBJ whole genome shotgun (WGS) entry which is preliminary data.</text>
</comment>
<evidence type="ECO:0000313" key="2">
    <source>
        <dbReference type="EMBL" id="MBP2034355.1"/>
    </source>
</evidence>
<protein>
    <submittedName>
        <fullName evidence="2">4'-phosphopantetheinyl transferase</fullName>
        <ecNumber evidence="2">2.7.8.-</ecNumber>
    </submittedName>
</protein>
<evidence type="ECO:0000256" key="1">
    <source>
        <dbReference type="SAM" id="MobiDB-lite"/>
    </source>
</evidence>
<reference evidence="2 3" key="1">
    <citation type="submission" date="2021-03" db="EMBL/GenBank/DDBJ databases">
        <title>Genomic Encyclopedia of Type Strains, Phase IV (KMG-IV): sequencing the most valuable type-strain genomes for metagenomic binning, comparative biology and taxonomic classification.</title>
        <authorList>
            <person name="Goeker M."/>
        </authorList>
    </citation>
    <scope>NUCLEOTIDE SEQUENCE [LARGE SCALE GENOMIC DNA]</scope>
    <source>
        <strain evidence="2 3">DSM 40526</strain>
    </source>
</reference>
<dbReference type="EMBL" id="JAGGLQ010000001">
    <property type="protein sequence ID" value="MBP2034355.1"/>
    <property type="molecule type" value="Genomic_DNA"/>
</dbReference>
<dbReference type="SUPFAM" id="SSF56214">
    <property type="entry name" value="4'-phosphopantetheinyl transferase"/>
    <property type="match status" value="1"/>
</dbReference>
<dbReference type="Proteomes" id="UP001519310">
    <property type="component" value="Unassembled WGS sequence"/>
</dbReference>